<name>A0ABW7GY38_9BURK</name>
<protein>
    <submittedName>
        <fullName evidence="1">DUF2256 domain-containing protein</fullName>
    </submittedName>
</protein>
<comment type="caution">
    <text evidence="1">The sequence shown here is derived from an EMBL/GenBank/DDBJ whole genome shotgun (WGS) entry which is preliminary data.</text>
</comment>
<dbReference type="PANTHER" id="PTHR37463">
    <property type="entry name" value="GSL3115 PROTEIN"/>
    <property type="match status" value="1"/>
</dbReference>
<evidence type="ECO:0000313" key="2">
    <source>
        <dbReference type="Proteomes" id="UP001606303"/>
    </source>
</evidence>
<dbReference type="Pfam" id="PF10013">
    <property type="entry name" value="DUF2256"/>
    <property type="match status" value="1"/>
</dbReference>
<organism evidence="1 2">
    <name type="scientific">Pelomonas baiyunensis</name>
    <dbReference type="NCBI Taxonomy" id="3299026"/>
    <lineage>
        <taxon>Bacteria</taxon>
        <taxon>Pseudomonadati</taxon>
        <taxon>Pseudomonadota</taxon>
        <taxon>Betaproteobacteria</taxon>
        <taxon>Burkholderiales</taxon>
        <taxon>Sphaerotilaceae</taxon>
        <taxon>Roseateles</taxon>
    </lineage>
</organism>
<accession>A0ABW7GY38</accession>
<gene>
    <name evidence="1" type="ORF">ACG01O_09810</name>
</gene>
<dbReference type="EMBL" id="JBIGIB010000002">
    <property type="protein sequence ID" value="MFG6466900.1"/>
    <property type="molecule type" value="Genomic_DNA"/>
</dbReference>
<evidence type="ECO:0000313" key="1">
    <source>
        <dbReference type="EMBL" id="MFG6466900.1"/>
    </source>
</evidence>
<dbReference type="InterPro" id="IPR017136">
    <property type="entry name" value="UCP037205"/>
</dbReference>
<dbReference type="PANTHER" id="PTHR37463:SF1">
    <property type="entry name" value="DUF2256 DOMAIN-CONTAINING PROTEIN"/>
    <property type="match status" value="1"/>
</dbReference>
<dbReference type="PIRSF" id="PIRSF037205">
    <property type="entry name" value="UCP037205"/>
    <property type="match status" value="1"/>
</dbReference>
<proteinExistence type="predicted"/>
<sequence length="58" mass="6681">MRRDSTGAKGNKSYLPSKPCQACGRPMAWRKAWAKNWDEVKYCSERCRRDRTASRSAA</sequence>
<dbReference type="Proteomes" id="UP001606303">
    <property type="component" value="Unassembled WGS sequence"/>
</dbReference>
<reference evidence="1 2" key="1">
    <citation type="submission" date="2024-08" db="EMBL/GenBank/DDBJ databases">
        <authorList>
            <person name="Lu H."/>
        </authorList>
    </citation>
    <scope>NUCLEOTIDE SEQUENCE [LARGE SCALE GENOMIC DNA]</scope>
    <source>
        <strain evidence="1 2">BYS87W</strain>
    </source>
</reference>
<dbReference type="RefSeq" id="WP_394383952.1">
    <property type="nucleotide sequence ID" value="NZ_JBIGIB010000002.1"/>
</dbReference>
<keyword evidence="2" id="KW-1185">Reference proteome</keyword>